<accession>A0A5N5Q5W4</accession>
<feature type="region of interest" description="Disordered" evidence="1">
    <location>
        <begin position="1"/>
        <end position="26"/>
    </location>
</feature>
<reference evidence="3 4" key="1">
    <citation type="journal article" date="2019" name="Fungal Biol. Biotechnol.">
        <title>Draft genome sequence of fastidious pathogen Ceratobasidium theobromae, which causes vascular-streak dieback in Theobroma cacao.</title>
        <authorList>
            <person name="Ali S.S."/>
            <person name="Asman A."/>
            <person name="Shao J."/>
            <person name="Firmansyah A.P."/>
            <person name="Susilo A.W."/>
            <person name="Rosmana A."/>
            <person name="McMahon P."/>
            <person name="Junaid M."/>
            <person name="Guest D."/>
            <person name="Kheng T.Y."/>
            <person name="Meinhardt L.W."/>
            <person name="Bailey B.A."/>
        </authorList>
    </citation>
    <scope>NUCLEOTIDE SEQUENCE [LARGE SCALE GENOMIC DNA]</scope>
    <source>
        <strain evidence="3 4">CT2</strain>
    </source>
</reference>
<gene>
    <name evidence="3" type="ORF">CTheo_9184</name>
</gene>
<dbReference type="Pfam" id="PF01498">
    <property type="entry name" value="HTH_Tnp_Tc3_2"/>
    <property type="match status" value="1"/>
</dbReference>
<comment type="caution">
    <text evidence="3">The sequence shown here is derived from an EMBL/GenBank/DDBJ whole genome shotgun (WGS) entry which is preliminary data.</text>
</comment>
<dbReference type="PANTHER" id="PTHR23022">
    <property type="entry name" value="TRANSPOSABLE ELEMENT-RELATED"/>
    <property type="match status" value="1"/>
</dbReference>
<dbReference type="GO" id="GO:0015074">
    <property type="term" value="P:DNA integration"/>
    <property type="evidence" value="ECO:0007669"/>
    <property type="project" value="InterPro"/>
</dbReference>
<keyword evidence="4" id="KW-1185">Reference proteome</keyword>
<evidence type="ECO:0000313" key="3">
    <source>
        <dbReference type="EMBL" id="KAB5587380.1"/>
    </source>
</evidence>
<dbReference type="EMBL" id="SSOP01001156">
    <property type="protein sequence ID" value="KAB5587380.1"/>
    <property type="molecule type" value="Genomic_DNA"/>
</dbReference>
<name>A0A5N5Q5W4_9AGAM</name>
<organism evidence="3 4">
    <name type="scientific">Ceratobasidium theobromae</name>
    <dbReference type="NCBI Taxonomy" id="1582974"/>
    <lineage>
        <taxon>Eukaryota</taxon>
        <taxon>Fungi</taxon>
        <taxon>Dikarya</taxon>
        <taxon>Basidiomycota</taxon>
        <taxon>Agaricomycotina</taxon>
        <taxon>Agaricomycetes</taxon>
        <taxon>Cantharellales</taxon>
        <taxon>Ceratobasidiaceae</taxon>
        <taxon>Ceratobasidium</taxon>
    </lineage>
</organism>
<dbReference type="InterPro" id="IPR036397">
    <property type="entry name" value="RNaseH_sf"/>
</dbReference>
<sequence>MGTISKVHSEHCPNLPKPRGGRPVKLSSHDISHAVHLVTSQHSFTTTQATQELRITTGSSLSTKTVCRSLKKTGLKPVVKQAKPKLSAANIQARLAFAKRHQYWTLDDWKKVLWSDETKINRNGSDGKHWAWKKAGEGLSKRLIKETQAHGGGSIMIWGCMLWEGPGYATRLDDTLTKELYVEVLEDELMQSLEYYEKEVGDIIFQHDNAPAHGFLGKVVCSMFHPTCTHGQFLHTPCSPKTSRNHCQSLLFQPSSGH</sequence>
<evidence type="ECO:0000313" key="4">
    <source>
        <dbReference type="Proteomes" id="UP000383932"/>
    </source>
</evidence>
<dbReference type="Proteomes" id="UP000383932">
    <property type="component" value="Unassembled WGS sequence"/>
</dbReference>
<dbReference type="Gene3D" id="3.30.420.10">
    <property type="entry name" value="Ribonuclease H-like superfamily/Ribonuclease H"/>
    <property type="match status" value="1"/>
</dbReference>
<protein>
    <submittedName>
        <fullName evidence="3">Transposase</fullName>
    </submittedName>
</protein>
<feature type="domain" description="Transposase Tc1-like" evidence="2">
    <location>
        <begin position="37"/>
        <end position="102"/>
    </location>
</feature>
<dbReference type="InterPro" id="IPR052338">
    <property type="entry name" value="Transposase_5"/>
</dbReference>
<dbReference type="PANTHER" id="PTHR23022:SF119">
    <property type="entry name" value="TC1-LIKE TRANSPOSASE DDE DOMAIN-CONTAINING PROTEIN"/>
    <property type="match status" value="1"/>
</dbReference>
<proteinExistence type="predicted"/>
<dbReference type="GO" id="GO:0003677">
    <property type="term" value="F:DNA binding"/>
    <property type="evidence" value="ECO:0007669"/>
    <property type="project" value="InterPro"/>
</dbReference>
<dbReference type="GO" id="GO:0006313">
    <property type="term" value="P:DNA transposition"/>
    <property type="evidence" value="ECO:0007669"/>
    <property type="project" value="InterPro"/>
</dbReference>
<dbReference type="InterPro" id="IPR002492">
    <property type="entry name" value="Transposase_Tc1-like"/>
</dbReference>
<dbReference type="AlphaFoldDB" id="A0A5N5Q5W4"/>
<dbReference type="OrthoDB" id="2904555at2759"/>
<evidence type="ECO:0000259" key="2">
    <source>
        <dbReference type="Pfam" id="PF01498"/>
    </source>
</evidence>
<evidence type="ECO:0000256" key="1">
    <source>
        <dbReference type="SAM" id="MobiDB-lite"/>
    </source>
</evidence>